<feature type="transmembrane region" description="Helical" evidence="1">
    <location>
        <begin position="431"/>
        <end position="449"/>
    </location>
</feature>
<dbReference type="GO" id="GO:0006508">
    <property type="term" value="P:proteolysis"/>
    <property type="evidence" value="ECO:0007669"/>
    <property type="project" value="UniProtKB-KW"/>
</dbReference>
<evidence type="ECO:0000256" key="1">
    <source>
        <dbReference type="SAM" id="Phobius"/>
    </source>
</evidence>
<keyword evidence="1" id="KW-0812">Transmembrane</keyword>
<keyword evidence="1" id="KW-0472">Membrane</keyword>
<dbReference type="STRING" id="1001994.MY1_1775"/>
<gene>
    <name evidence="2" type="ORF">MY1_1775</name>
</gene>
<dbReference type="OrthoDB" id="11778at2157"/>
<dbReference type="RefSeq" id="WP_007551528.1">
    <property type="nucleotide sequence ID" value="NZ_AFPU01000001.1"/>
</dbReference>
<accession>F9CZD2</accession>
<keyword evidence="3" id="KW-1185">Reference proteome</keyword>
<dbReference type="EMBL" id="AFPU01000001">
    <property type="protein sequence ID" value="EGP94521.1"/>
    <property type="molecule type" value="Genomic_DNA"/>
</dbReference>
<keyword evidence="2" id="KW-0645">Protease</keyword>
<dbReference type="InterPro" id="IPR027560">
    <property type="entry name" value="PEFG-CTERM"/>
</dbReference>
<reference evidence="2 3" key="1">
    <citation type="journal article" date="2011" name="J. Bacteriol.">
        <title>Genome Sequence of an Ammonia-Oxidizing Soil Archaeon, "Candidatus Nitrosoarchaeum koreensis" MY1.</title>
        <authorList>
            <person name="Kim B.K."/>
            <person name="Jung M.Y."/>
            <person name="Yu D.S."/>
            <person name="Park S.J."/>
            <person name="Oh T.K."/>
            <person name="Rhee S.K."/>
            <person name="Kim J.F."/>
        </authorList>
    </citation>
    <scope>NUCLEOTIDE SEQUENCE [LARGE SCALE GENOMIC DNA]</scope>
    <source>
        <strain evidence="2 3">MY1</strain>
    </source>
</reference>
<evidence type="ECO:0000313" key="2">
    <source>
        <dbReference type="EMBL" id="EGP94521.1"/>
    </source>
</evidence>
<protein>
    <submittedName>
        <fullName evidence="2">Secreted periplasmic Zn-dependent protease</fullName>
    </submittedName>
</protein>
<evidence type="ECO:0000313" key="3">
    <source>
        <dbReference type="Proteomes" id="UP000004440"/>
    </source>
</evidence>
<name>F9CZD2_9ARCH</name>
<proteinExistence type="predicted"/>
<dbReference type="NCBIfam" id="TIGR04296">
    <property type="entry name" value="PEFG-CTERM"/>
    <property type="match status" value="1"/>
</dbReference>
<comment type="caution">
    <text evidence="2">The sequence shown here is derived from an EMBL/GenBank/DDBJ whole genome shotgun (WGS) entry which is preliminary data.</text>
</comment>
<keyword evidence="2" id="KW-0378">Hydrolase</keyword>
<dbReference type="AlphaFoldDB" id="F9CZD2"/>
<dbReference type="Proteomes" id="UP000004440">
    <property type="component" value="Unassembled WGS sequence"/>
</dbReference>
<sequence length="461" mass="52153">MNKIILSSSKFGIFALTISLLIPISSVYGHGFGIDTISSVNVEGKKISISVETPMFFEQTGEKQITITAIETETKEPAKNVTLLIGLFHENKMIFRNYFFTPDGLLFIKINPTQDNEIRIHGEQDSLLGAWHRTKENPIMISGPIFDSGGLYNFEIEVRTIDEPTNIVENSGVYNADLTIVDTTNFLQKDAENHDIEFKIKSYFDNISNFQYDPITQQITFEMPFDWSEKKMSHIPVVHEEVHFPKNFSEFFSPSYIGTANGIELFKASVTVDDYSVEDERIVHFVLLQDHLRFLKNKLENSGDPLPNSIIFTLTKSENPGFPLTAFTKSEDFQVNLSWDPIEIMPGQNTNFIFTIRDGKTGEPMRNSAYTFVILQNDQEIYKSTGVAQVGGEFEKYTFSEDQTGPTIIKFENIKNSGQETSFGIVVAPEFGTITTIVLFSMLLTVVLISRNCFSKNLISN</sequence>
<dbReference type="GO" id="GO:0008233">
    <property type="term" value="F:peptidase activity"/>
    <property type="evidence" value="ECO:0007669"/>
    <property type="project" value="UniProtKB-KW"/>
</dbReference>
<dbReference type="PATRIC" id="fig|1001994.6.peg.1748"/>
<keyword evidence="1" id="KW-1133">Transmembrane helix</keyword>
<organism evidence="2 3">
    <name type="scientific">Nitrosarchaeum koreense MY1</name>
    <dbReference type="NCBI Taxonomy" id="1001994"/>
    <lineage>
        <taxon>Archaea</taxon>
        <taxon>Nitrososphaerota</taxon>
        <taxon>Nitrososphaeria</taxon>
        <taxon>Nitrosopumilales</taxon>
        <taxon>Nitrosopumilaceae</taxon>
        <taxon>Nitrosarchaeum</taxon>
    </lineage>
</organism>